<evidence type="ECO:0000313" key="3">
    <source>
        <dbReference type="Proteomes" id="UP000228934"/>
    </source>
</evidence>
<feature type="non-terminal residue" evidence="2">
    <location>
        <position position="128"/>
    </location>
</feature>
<evidence type="ECO:0000313" key="2">
    <source>
        <dbReference type="EMBL" id="PIO34465.1"/>
    </source>
</evidence>
<feature type="region of interest" description="Disordered" evidence="1">
    <location>
        <begin position="1"/>
        <end position="23"/>
    </location>
</feature>
<feature type="compositionally biased region" description="Basic and acidic residues" evidence="1">
    <location>
        <begin position="12"/>
        <end position="23"/>
    </location>
</feature>
<dbReference type="OrthoDB" id="5859304at2759"/>
<organism evidence="2 3">
    <name type="scientific">Aquarana catesbeiana</name>
    <name type="common">American bullfrog</name>
    <name type="synonym">Rana catesbeiana</name>
    <dbReference type="NCBI Taxonomy" id="8400"/>
    <lineage>
        <taxon>Eukaryota</taxon>
        <taxon>Metazoa</taxon>
        <taxon>Chordata</taxon>
        <taxon>Craniata</taxon>
        <taxon>Vertebrata</taxon>
        <taxon>Euteleostomi</taxon>
        <taxon>Amphibia</taxon>
        <taxon>Batrachia</taxon>
        <taxon>Anura</taxon>
        <taxon>Neobatrachia</taxon>
        <taxon>Ranoidea</taxon>
        <taxon>Ranidae</taxon>
        <taxon>Aquarana</taxon>
    </lineage>
</organism>
<gene>
    <name evidence="2" type="ORF">AB205_0046360</name>
</gene>
<dbReference type="EMBL" id="KV929556">
    <property type="protein sequence ID" value="PIO34465.1"/>
    <property type="molecule type" value="Genomic_DNA"/>
</dbReference>
<dbReference type="AlphaFoldDB" id="A0A2G9S313"/>
<proteinExistence type="predicted"/>
<name>A0A2G9S313_AQUCT</name>
<keyword evidence="3" id="KW-1185">Reference proteome</keyword>
<protein>
    <submittedName>
        <fullName evidence="2">Uncharacterized protein</fullName>
    </submittedName>
</protein>
<feature type="region of interest" description="Disordered" evidence="1">
    <location>
        <begin position="84"/>
        <end position="128"/>
    </location>
</feature>
<dbReference type="Proteomes" id="UP000228934">
    <property type="component" value="Unassembled WGS sequence"/>
</dbReference>
<reference evidence="3" key="1">
    <citation type="journal article" date="2017" name="Nat. Commun.">
        <title>The North American bullfrog draft genome provides insight into hormonal regulation of long noncoding RNA.</title>
        <authorList>
            <person name="Hammond S.A."/>
            <person name="Warren R.L."/>
            <person name="Vandervalk B.P."/>
            <person name="Kucuk E."/>
            <person name="Khan H."/>
            <person name="Gibb E.A."/>
            <person name="Pandoh P."/>
            <person name="Kirk H."/>
            <person name="Zhao Y."/>
            <person name="Jones M."/>
            <person name="Mungall A.J."/>
            <person name="Coope R."/>
            <person name="Pleasance S."/>
            <person name="Moore R.A."/>
            <person name="Holt R.A."/>
            <person name="Round J.M."/>
            <person name="Ohora S."/>
            <person name="Walle B.V."/>
            <person name="Veldhoen N."/>
            <person name="Helbing C.C."/>
            <person name="Birol I."/>
        </authorList>
    </citation>
    <scope>NUCLEOTIDE SEQUENCE [LARGE SCALE GENOMIC DNA]</scope>
</reference>
<sequence length="128" mass="14352">MANSRETTIMDTMEKPRSPKDADCREDNEILMFPGCQLTESNVMEYYSLCSNVSPASSVDRNIPSSPESNCVQDLLLESKLKEKGRRRKTHNEVNALILEPPPGFGDSSSEEEFFDATDRFTPTLTSP</sequence>
<feature type="compositionally biased region" description="Polar residues" evidence="1">
    <location>
        <begin position="1"/>
        <end position="10"/>
    </location>
</feature>
<accession>A0A2G9S313</accession>
<evidence type="ECO:0000256" key="1">
    <source>
        <dbReference type="SAM" id="MobiDB-lite"/>
    </source>
</evidence>